<dbReference type="Pfam" id="PF06114">
    <property type="entry name" value="Peptidase_M78"/>
    <property type="match status" value="1"/>
</dbReference>
<dbReference type="AlphaFoldDB" id="A0A3D9UD96"/>
<sequence>MTKQQIDHQANRAELVDQVNAFIENPTGWPAAMAARALRLRSGHPAYSPTNQALILAQLVGRFARDGRSSREAFAAAMHAASQEIAPRYVWARRGYAPTGAPLAIWSRPLMLWLDPATGEKVPQGTPGARQRRVFRVERTYCAADVVNDQGQTGEAEFTAPELPEGEAREIFDRLAAWITGQGWTVDRSGTEMVEGGYTIHATRQIVVHGGLTEWAAVETLAHEIAHALLHGADDDRPYAGEHRGDMEAEAEAVAYGLLVAFGQGQHARSAARYMAEWARSAQRVAVAYERSCHVLDAVAAVALGAENVTVARSPKADRADAKADNKALAEQLRAAGLEPKGEAWKRAKAGEPVAEIAADLLQAA</sequence>
<comment type="caution">
    <text evidence="2">The sequence shown here is derived from an EMBL/GenBank/DDBJ whole genome shotgun (WGS) entry which is preliminary data.</text>
</comment>
<proteinExistence type="predicted"/>
<gene>
    <name evidence="2" type="ORF">DFJ65_3421</name>
</gene>
<reference evidence="2 3" key="1">
    <citation type="submission" date="2018-08" db="EMBL/GenBank/DDBJ databases">
        <title>Sequencing the genomes of 1000 actinobacteria strains.</title>
        <authorList>
            <person name="Klenk H.-P."/>
        </authorList>
    </citation>
    <scope>NUCLEOTIDE SEQUENCE [LARGE SCALE GENOMIC DNA]</scope>
    <source>
        <strain evidence="2 3">DSM 22967</strain>
    </source>
</reference>
<evidence type="ECO:0000313" key="3">
    <source>
        <dbReference type="Proteomes" id="UP000256253"/>
    </source>
</evidence>
<dbReference type="Proteomes" id="UP000256253">
    <property type="component" value="Unassembled WGS sequence"/>
</dbReference>
<evidence type="ECO:0000259" key="1">
    <source>
        <dbReference type="Pfam" id="PF06114"/>
    </source>
</evidence>
<dbReference type="RefSeq" id="WP_115924503.1">
    <property type="nucleotide sequence ID" value="NZ_QTUA01000002.1"/>
</dbReference>
<organism evidence="2 3">
    <name type="scientific">Calidifontibacter indicus</name>
    <dbReference type="NCBI Taxonomy" id="419650"/>
    <lineage>
        <taxon>Bacteria</taxon>
        <taxon>Bacillati</taxon>
        <taxon>Actinomycetota</taxon>
        <taxon>Actinomycetes</taxon>
        <taxon>Micrococcales</taxon>
        <taxon>Dermacoccaceae</taxon>
        <taxon>Calidifontibacter</taxon>
    </lineage>
</organism>
<keyword evidence="3" id="KW-1185">Reference proteome</keyword>
<dbReference type="InterPro" id="IPR010359">
    <property type="entry name" value="IrrE_HExxH"/>
</dbReference>
<feature type="domain" description="IrrE N-terminal-like" evidence="1">
    <location>
        <begin position="197"/>
        <end position="291"/>
    </location>
</feature>
<dbReference type="EMBL" id="QTUA01000002">
    <property type="protein sequence ID" value="REF24635.1"/>
    <property type="molecule type" value="Genomic_DNA"/>
</dbReference>
<accession>A0A3D9UD96</accession>
<protein>
    <submittedName>
        <fullName evidence="2">Uncharacterized protein DUF955</fullName>
    </submittedName>
</protein>
<dbReference type="OrthoDB" id="7605626at2"/>
<evidence type="ECO:0000313" key="2">
    <source>
        <dbReference type="EMBL" id="REF24635.1"/>
    </source>
</evidence>
<name>A0A3D9UD96_9MICO</name>